<evidence type="ECO:0000256" key="3">
    <source>
        <dbReference type="ARBA" id="ARBA00022737"/>
    </source>
</evidence>
<keyword evidence="7" id="KW-0238">DNA-binding</keyword>
<dbReference type="GO" id="GO:0008270">
    <property type="term" value="F:zinc ion binding"/>
    <property type="evidence" value="ECO:0007669"/>
    <property type="project" value="UniProtKB-KW"/>
</dbReference>
<evidence type="ECO:0000256" key="7">
    <source>
        <dbReference type="ARBA" id="ARBA00023125"/>
    </source>
</evidence>
<dbReference type="SMART" id="SM00355">
    <property type="entry name" value="ZnF_C2H2"/>
    <property type="match status" value="4"/>
</dbReference>
<accession>A0AAV4DZX9</accession>
<name>A0AAV4DZX9_9GAST</name>
<evidence type="ECO:0000259" key="12">
    <source>
        <dbReference type="PROSITE" id="PS50157"/>
    </source>
</evidence>
<evidence type="ECO:0000256" key="8">
    <source>
        <dbReference type="ARBA" id="ARBA00023163"/>
    </source>
</evidence>
<gene>
    <name evidence="13" type="ORF">PoB_007642700</name>
</gene>
<dbReference type="InterPro" id="IPR050752">
    <property type="entry name" value="C2H2-ZF_domain"/>
</dbReference>
<evidence type="ECO:0000256" key="10">
    <source>
        <dbReference type="PROSITE-ProRule" id="PRU00042"/>
    </source>
</evidence>
<evidence type="ECO:0000256" key="9">
    <source>
        <dbReference type="ARBA" id="ARBA00023242"/>
    </source>
</evidence>
<dbReference type="AlphaFoldDB" id="A0AAV4DZX9"/>
<dbReference type="PANTHER" id="PTHR24384:SF189">
    <property type="entry name" value="C2H2-TYPE DOMAIN-CONTAINING PROTEIN-RELATED"/>
    <property type="match status" value="1"/>
</dbReference>
<keyword evidence="4 10" id="KW-0863">Zinc-finger</keyword>
<feature type="domain" description="C2H2-type" evidence="12">
    <location>
        <begin position="594"/>
        <end position="621"/>
    </location>
</feature>
<protein>
    <submittedName>
        <fullName evidence="13">Zinc finger protein</fullName>
    </submittedName>
</protein>
<dbReference type="FunFam" id="3.30.160.60:FF:000446">
    <property type="entry name" value="Zinc finger protein"/>
    <property type="match status" value="1"/>
</dbReference>
<feature type="compositionally biased region" description="Acidic residues" evidence="11">
    <location>
        <begin position="687"/>
        <end position="703"/>
    </location>
</feature>
<keyword evidence="9" id="KW-0539">Nucleus</keyword>
<proteinExistence type="predicted"/>
<keyword evidence="2" id="KW-0479">Metal-binding</keyword>
<evidence type="ECO:0000313" key="14">
    <source>
        <dbReference type="Proteomes" id="UP000735302"/>
    </source>
</evidence>
<dbReference type="GO" id="GO:0000981">
    <property type="term" value="F:DNA-binding transcription factor activity, RNA polymerase II-specific"/>
    <property type="evidence" value="ECO:0007669"/>
    <property type="project" value="TreeGrafter"/>
</dbReference>
<evidence type="ECO:0000256" key="2">
    <source>
        <dbReference type="ARBA" id="ARBA00022723"/>
    </source>
</evidence>
<dbReference type="InterPro" id="IPR013087">
    <property type="entry name" value="Znf_C2H2_type"/>
</dbReference>
<dbReference type="GO" id="GO:0000978">
    <property type="term" value="F:RNA polymerase II cis-regulatory region sequence-specific DNA binding"/>
    <property type="evidence" value="ECO:0007669"/>
    <property type="project" value="TreeGrafter"/>
</dbReference>
<reference evidence="13 14" key="1">
    <citation type="journal article" date="2021" name="Elife">
        <title>Chloroplast acquisition without the gene transfer in kleptoplastic sea slugs, Plakobranchus ocellatus.</title>
        <authorList>
            <person name="Maeda T."/>
            <person name="Takahashi S."/>
            <person name="Yoshida T."/>
            <person name="Shimamura S."/>
            <person name="Takaki Y."/>
            <person name="Nagai Y."/>
            <person name="Toyoda A."/>
            <person name="Suzuki Y."/>
            <person name="Arimoto A."/>
            <person name="Ishii H."/>
            <person name="Satoh N."/>
            <person name="Nishiyama T."/>
            <person name="Hasebe M."/>
            <person name="Maruyama T."/>
            <person name="Minagawa J."/>
            <person name="Obokata J."/>
            <person name="Shigenobu S."/>
        </authorList>
    </citation>
    <scope>NUCLEOTIDE SEQUENCE [LARGE SCALE GENOMIC DNA]</scope>
</reference>
<sequence>LLEQFLTFHYFAYRFHRPIPIHLSRPLHPPPPPGLLEGLQFSHYGLTHGLTGSLASSQPPAAPDPTGTAVTRPTKPLWNPALDLTVTPTERSPRKGDTAESLPMVICGEPGDAAHTTGAATEAEHHTTSDSSPPLTENTSSVRTAPQSQPKQQQQQQQNSSSPGFSAILEDHKRIKPAFPGPVTAPSSTDTPMELKTPSQQPERDVARKRKETASPAFSSKQPQKRLIRYHDQHLHDKNEKILLSDGKDCAVSEEHVQRNHHLPHLNVVGGVGGVGGVGCITTDSQNYQNFHHQRRLALLASNLLQMNAHNHQANLLASPHQHLLPQLQHNPHRLPYASVLPQHPGLSLHNALALVQSREVLERLSASSAFSSHLSSPGSTCHQHRHPHPVTDNIPTISTSQLSHPAHTKLPQKECHPAASSSSSAPFLPHHPKTDKVHQPPPLTLQNALVLAQSRALMERVTAGQILPTPALTVDPLLSNHHPQPNILSPHVPHGGPSPIGAGSIGSAAGIGMAAGVGGVTGGPGGGGGGGGYGRKLFPCPQCRYTTDRRNNLKRHMLTMHQTSSKMLECCGILFSTKASLREHAMIFHYHGYTCYFCGRRFCRKALLKRHLSVHNGQKDFVCTVCDYATSHKSNLERHRKVHSRQDGDEGRDGEDGDVDGSGSYPHRYHDDMKSNGSEAVSHEDVSEDELSVCSDFDDDTD</sequence>
<keyword evidence="6" id="KW-0805">Transcription regulation</keyword>
<feature type="compositionally biased region" description="Polar residues" evidence="11">
    <location>
        <begin position="129"/>
        <end position="145"/>
    </location>
</feature>
<feature type="domain" description="C2H2-type" evidence="12">
    <location>
        <begin position="622"/>
        <end position="649"/>
    </location>
</feature>
<dbReference type="PROSITE" id="PS00028">
    <property type="entry name" value="ZINC_FINGER_C2H2_1"/>
    <property type="match status" value="1"/>
</dbReference>
<comment type="subcellular location">
    <subcellularLocation>
        <location evidence="1">Nucleus</location>
    </subcellularLocation>
</comment>
<feature type="region of interest" description="Disordered" evidence="11">
    <location>
        <begin position="638"/>
        <end position="703"/>
    </location>
</feature>
<dbReference type="InterPro" id="IPR036236">
    <property type="entry name" value="Znf_C2H2_sf"/>
</dbReference>
<evidence type="ECO:0000256" key="6">
    <source>
        <dbReference type="ARBA" id="ARBA00023015"/>
    </source>
</evidence>
<feature type="non-terminal residue" evidence="13">
    <location>
        <position position="1"/>
    </location>
</feature>
<evidence type="ECO:0000256" key="4">
    <source>
        <dbReference type="ARBA" id="ARBA00022771"/>
    </source>
</evidence>
<evidence type="ECO:0000313" key="13">
    <source>
        <dbReference type="EMBL" id="GFO49922.1"/>
    </source>
</evidence>
<feature type="domain" description="C2H2-type" evidence="12">
    <location>
        <begin position="539"/>
        <end position="567"/>
    </location>
</feature>
<feature type="region of interest" description="Disordered" evidence="11">
    <location>
        <begin position="399"/>
        <end position="442"/>
    </location>
</feature>
<feature type="region of interest" description="Disordered" evidence="11">
    <location>
        <begin position="50"/>
        <end position="225"/>
    </location>
</feature>
<keyword evidence="8" id="KW-0804">Transcription</keyword>
<dbReference type="Pfam" id="PF13909">
    <property type="entry name" value="zf-H2C2_5"/>
    <property type="match status" value="1"/>
</dbReference>
<keyword evidence="14" id="KW-1185">Reference proteome</keyword>
<organism evidence="13 14">
    <name type="scientific">Plakobranchus ocellatus</name>
    <dbReference type="NCBI Taxonomy" id="259542"/>
    <lineage>
        <taxon>Eukaryota</taxon>
        <taxon>Metazoa</taxon>
        <taxon>Spiralia</taxon>
        <taxon>Lophotrochozoa</taxon>
        <taxon>Mollusca</taxon>
        <taxon>Gastropoda</taxon>
        <taxon>Heterobranchia</taxon>
        <taxon>Euthyneura</taxon>
        <taxon>Panpulmonata</taxon>
        <taxon>Sacoglossa</taxon>
        <taxon>Placobranchoidea</taxon>
        <taxon>Plakobranchidae</taxon>
        <taxon>Plakobranchus</taxon>
    </lineage>
</organism>
<dbReference type="SUPFAM" id="SSF57667">
    <property type="entry name" value="beta-beta-alpha zinc fingers"/>
    <property type="match status" value="2"/>
</dbReference>
<dbReference type="PROSITE" id="PS50157">
    <property type="entry name" value="ZINC_FINGER_C2H2_2"/>
    <property type="match status" value="3"/>
</dbReference>
<dbReference type="Pfam" id="PF00096">
    <property type="entry name" value="zf-C2H2"/>
    <property type="match status" value="2"/>
</dbReference>
<feature type="compositionally biased region" description="Polar residues" evidence="11">
    <location>
        <begin position="185"/>
        <end position="201"/>
    </location>
</feature>
<feature type="compositionally biased region" description="Low complexity" evidence="11">
    <location>
        <begin position="146"/>
        <end position="163"/>
    </location>
</feature>
<keyword evidence="5" id="KW-0862">Zinc</keyword>
<dbReference type="EMBL" id="BLXT01008548">
    <property type="protein sequence ID" value="GFO49922.1"/>
    <property type="molecule type" value="Genomic_DNA"/>
</dbReference>
<dbReference type="PANTHER" id="PTHR24384">
    <property type="entry name" value="FINGER PUTATIVE TRANSCRIPTION FACTOR FAMILY-RELATED"/>
    <property type="match status" value="1"/>
</dbReference>
<evidence type="ECO:0000256" key="11">
    <source>
        <dbReference type="SAM" id="MobiDB-lite"/>
    </source>
</evidence>
<feature type="non-terminal residue" evidence="13">
    <location>
        <position position="703"/>
    </location>
</feature>
<keyword evidence="3" id="KW-0677">Repeat</keyword>
<dbReference type="GO" id="GO:0005634">
    <property type="term" value="C:nucleus"/>
    <property type="evidence" value="ECO:0007669"/>
    <property type="project" value="UniProtKB-SubCell"/>
</dbReference>
<dbReference type="Proteomes" id="UP000735302">
    <property type="component" value="Unassembled WGS sequence"/>
</dbReference>
<evidence type="ECO:0000256" key="5">
    <source>
        <dbReference type="ARBA" id="ARBA00022833"/>
    </source>
</evidence>
<evidence type="ECO:0000256" key="1">
    <source>
        <dbReference type="ARBA" id="ARBA00004123"/>
    </source>
</evidence>
<comment type="caution">
    <text evidence="13">The sequence shown here is derived from an EMBL/GenBank/DDBJ whole genome shotgun (WGS) entry which is preliminary data.</text>
</comment>
<dbReference type="Gene3D" id="3.30.160.60">
    <property type="entry name" value="Classic Zinc Finger"/>
    <property type="match status" value="3"/>
</dbReference>